<accession>A0ACB9R236</accession>
<name>A0ACB9R236_9MYRT</name>
<protein>
    <submittedName>
        <fullName evidence="1">Uncharacterized protein</fullName>
    </submittedName>
</protein>
<evidence type="ECO:0000313" key="1">
    <source>
        <dbReference type="EMBL" id="KAI4372770.1"/>
    </source>
</evidence>
<dbReference type="EMBL" id="CM042883">
    <property type="protein sequence ID" value="KAI4372770.1"/>
    <property type="molecule type" value="Genomic_DNA"/>
</dbReference>
<gene>
    <name evidence="1" type="ORF">MLD38_010963</name>
</gene>
<dbReference type="Proteomes" id="UP001057402">
    <property type="component" value="Chromosome 4"/>
</dbReference>
<reference evidence="2" key="1">
    <citation type="journal article" date="2023" name="Front. Plant Sci.">
        <title>Chromosomal-level genome assembly of Melastoma candidum provides insights into trichome evolution.</title>
        <authorList>
            <person name="Zhong Y."/>
            <person name="Wu W."/>
            <person name="Sun C."/>
            <person name="Zou P."/>
            <person name="Liu Y."/>
            <person name="Dai S."/>
            <person name="Zhou R."/>
        </authorList>
    </citation>
    <scope>NUCLEOTIDE SEQUENCE [LARGE SCALE GENOMIC DNA]</scope>
</reference>
<organism evidence="1 2">
    <name type="scientific">Melastoma candidum</name>
    <dbReference type="NCBI Taxonomy" id="119954"/>
    <lineage>
        <taxon>Eukaryota</taxon>
        <taxon>Viridiplantae</taxon>
        <taxon>Streptophyta</taxon>
        <taxon>Embryophyta</taxon>
        <taxon>Tracheophyta</taxon>
        <taxon>Spermatophyta</taxon>
        <taxon>Magnoliopsida</taxon>
        <taxon>eudicotyledons</taxon>
        <taxon>Gunneridae</taxon>
        <taxon>Pentapetalae</taxon>
        <taxon>rosids</taxon>
        <taxon>malvids</taxon>
        <taxon>Myrtales</taxon>
        <taxon>Melastomataceae</taxon>
        <taxon>Melastomatoideae</taxon>
        <taxon>Melastomateae</taxon>
        <taxon>Melastoma</taxon>
    </lineage>
</organism>
<sequence>MVASSFACLDSSWRGHGIGAVDGEERIGGCLADLWREIQGCNNWEGLLEPSLHPLLQREAVRYGRFVAACYDAFDLDPGSKHFLRCKYGKKVMFSRVGLEDCGYEVTKYVYATAPRVQLPIQGAGQVPRERWVGYVAEVTSDRDSEILGRRDLLVVFRGAVTHHEWMSSLMMNSLTVTNLDPHDARPEVKVESGFLGMYTSPECNDRFGIGSCRDQLLSEVSRLLKKYKDEEVSITLVGHSMGSSLALLLAYDIAELRMNAIHHANNQRKNNQEDALIPITVFSFGGPRVGNGGFKDRCEELGIKVLRIVNPNDLITRLPGVFFNEGFRPWSNGSCYAHLGVELTLESINMRSPSCAHDINNYISILNNQAECNPWRVENMKWGVDLSRINLHVETEELVQYAHNFRDFLWRGLQKGNCEFSGETRE</sequence>
<proteinExistence type="predicted"/>
<keyword evidence="2" id="KW-1185">Reference proteome</keyword>
<evidence type="ECO:0000313" key="2">
    <source>
        <dbReference type="Proteomes" id="UP001057402"/>
    </source>
</evidence>
<comment type="caution">
    <text evidence="1">The sequence shown here is derived from an EMBL/GenBank/DDBJ whole genome shotgun (WGS) entry which is preliminary data.</text>
</comment>